<dbReference type="EMBL" id="CP001719">
    <property type="protein sequence ID" value="ADC47020.1"/>
    <property type="molecule type" value="Genomic_DNA"/>
</dbReference>
<dbReference type="GO" id="GO:0005524">
    <property type="term" value="F:ATP binding"/>
    <property type="evidence" value="ECO:0007669"/>
    <property type="project" value="InterPro"/>
</dbReference>
<dbReference type="InterPro" id="IPR011704">
    <property type="entry name" value="ATPase_dyneun-rel_AAA"/>
</dbReference>
<dbReference type="GeneID" id="8770821"/>
<protein>
    <submittedName>
        <fullName evidence="2">ATPase</fullName>
    </submittedName>
</protein>
<dbReference type="AlphaFoldDB" id="D3E3A9"/>
<dbReference type="SMART" id="SM00382">
    <property type="entry name" value="AAA"/>
    <property type="match status" value="1"/>
</dbReference>
<gene>
    <name evidence="2" type="ordered locus">mru_1170</name>
</gene>
<dbReference type="GO" id="GO:0016887">
    <property type="term" value="F:ATP hydrolysis activity"/>
    <property type="evidence" value="ECO:0007669"/>
    <property type="project" value="InterPro"/>
</dbReference>
<evidence type="ECO:0000259" key="1">
    <source>
        <dbReference type="SMART" id="SM00382"/>
    </source>
</evidence>
<dbReference type="Gene3D" id="3.30.920.90">
    <property type="match status" value="1"/>
</dbReference>
<dbReference type="Proteomes" id="UP000008680">
    <property type="component" value="Chromosome"/>
</dbReference>
<name>D3E3A9_METRM</name>
<dbReference type="REBASE" id="23645">
    <property type="entry name" value="MruMcrB4P"/>
</dbReference>
<accession>D3E3A9</accession>
<dbReference type="RefSeq" id="WP_012955969.1">
    <property type="nucleotide sequence ID" value="NC_013790.1"/>
</dbReference>
<organism evidence="2 3">
    <name type="scientific">Methanobrevibacter ruminantium (strain ATCC 35063 / DSM 1093 / JCM 13430 / OCM 146 / M1)</name>
    <name type="common">Methanobacterium ruminantium</name>
    <dbReference type="NCBI Taxonomy" id="634498"/>
    <lineage>
        <taxon>Archaea</taxon>
        <taxon>Methanobacteriati</taxon>
        <taxon>Methanobacteriota</taxon>
        <taxon>Methanomada group</taxon>
        <taxon>Methanobacteria</taxon>
        <taxon>Methanobacteriales</taxon>
        <taxon>Methanobacteriaceae</taxon>
        <taxon>Methanobrevibacter</taxon>
    </lineage>
</organism>
<dbReference type="eggNOG" id="arCOG03779">
    <property type="taxonomic scope" value="Archaea"/>
</dbReference>
<dbReference type="KEGG" id="mru:mru_1170"/>
<dbReference type="eggNOG" id="arCOG05194">
    <property type="taxonomic scope" value="Archaea"/>
</dbReference>
<reference evidence="2 3" key="1">
    <citation type="journal article" date="2010" name="PLoS ONE">
        <title>The genome sequence of the rumen methanogen Methanobrevibacter ruminantium reveals new possibilities for controlling ruminant methane emissions.</title>
        <authorList>
            <person name="Leahy S.C."/>
            <person name="Kelly W.J."/>
            <person name="Altermann E."/>
            <person name="Ronimus R.S."/>
            <person name="Yeoman C.J."/>
            <person name="Pacheco D.M."/>
            <person name="Li D."/>
            <person name="Kong Z."/>
            <person name="McTavish S."/>
            <person name="Sang C."/>
            <person name="Lambie S.C."/>
            <person name="Janssen P.H."/>
            <person name="Dey D."/>
            <person name="Attwood G.T."/>
        </authorList>
    </citation>
    <scope>NUCLEOTIDE SEQUENCE [LARGE SCALE GENOMIC DNA]</scope>
    <source>
        <strain evidence="3">ATCC 35063 / DSM 1093 / JCM 13430 / OCM 146 / M1</strain>
    </source>
</reference>
<dbReference type="Gene3D" id="3.40.50.300">
    <property type="entry name" value="P-loop containing nucleotide triphosphate hydrolases"/>
    <property type="match status" value="1"/>
</dbReference>
<dbReference type="OrthoDB" id="82539at2157"/>
<keyword evidence="3" id="KW-1185">Reference proteome</keyword>
<dbReference type="PANTHER" id="PTHR37291:SF1">
    <property type="entry name" value="TYPE IV METHYL-DIRECTED RESTRICTION ENZYME ECOKMCRB SUBUNIT"/>
    <property type="match status" value="1"/>
</dbReference>
<dbReference type="SUPFAM" id="SSF52540">
    <property type="entry name" value="P-loop containing nucleoside triphosphate hydrolases"/>
    <property type="match status" value="1"/>
</dbReference>
<dbReference type="HOGENOM" id="CLU_309432_0_0_2"/>
<dbReference type="Pfam" id="PF07728">
    <property type="entry name" value="AAA_5"/>
    <property type="match status" value="1"/>
</dbReference>
<dbReference type="InterPro" id="IPR021961">
    <property type="entry name" value="McrB_DNA-bd"/>
</dbReference>
<feature type="domain" description="AAA+ ATPase" evidence="1">
    <location>
        <begin position="670"/>
        <end position="840"/>
    </location>
</feature>
<sequence>MPNIEKYAYILDDFKEILDIYPIESKKPYKNNEFAAKMRNDIADDFNKFILDMVSNKEKYHSKISPGMMDWSKKPWAGFYHKDVTNTFKFGFYLIYLFEGDGSGFTLSLGQGVDDAEKKLVKRSEYLNYMITENELKIPDGFKHEANVGESIIRKFYKKEELDLEEFCNDLEKMIKIYESLIPHYNELRAGEEPSRKDVRPKNSGSKVWRISPGGSDIYDEAWEEFKQESYIGVGFYHGEIDYSTFKNKWSLDRYLDKDGVKDPSKAMLWKFVNWVEKGDIIVANKGKSKLAGIGVVTGDFIPLTKNKNRNKFGLDNIYPVKWIYTPDDLEISKNFFARHTLVEWQGDKWNQLLCVLARNDEVLKERILKKIYDESYKLLFEREDYHHMEGYKTESKEINDVWNDLLLKYENDEDIVDDVWDRLVNRKMKVHGDGSKNIKASIKGKLKISDEDLSKTAILLFETLKGLIGNRDEADQKRIIKEFNDSGYSKGFKSGRFSSILYYLDDYYYVINQKTIDTVKLLSLILGDEILLSNELDRYISNNAKYKEFIHNLRNAYYYDKYDVFEFRAFDAICHYLCSTPPIYFATNKAEKIPIEFYVDTDEILEGIDESEFDEMDLDDEEIEEITEVYIEETKYELLNINPPLLESKLQSFAIAETTVNQLCASLNAGKNIILDGTPGTGKTELAIKFATAASDNNFIDGYILTTATSDWSTFDTIGGLMPNEKGELFFYPGKFLDAIAENKWLIIDEINRADIDKAFGQLFTVLSKQDVELPYKENGKPIKIKLWDENYSKHDKEKSTYYIGNNWRIIGTMNVDDKDSLFDLSYAFMRRFMFIEVDLPEETQYKRLIKMWSNDLSEEYTNNLLRVYDVIKFRKLGPAIFKDMTEYIKFRDEISDDSTDLILAEAISSYIVPQFEGLNRNKVEQIRKLMGDIGLSQYLDEELKELIPKF</sequence>
<evidence type="ECO:0000313" key="3">
    <source>
        <dbReference type="Proteomes" id="UP000008680"/>
    </source>
</evidence>
<proteinExistence type="predicted"/>
<dbReference type="PATRIC" id="fig|634498.28.peg.1171"/>
<dbReference type="InterPro" id="IPR027417">
    <property type="entry name" value="P-loop_NTPase"/>
</dbReference>
<dbReference type="STRING" id="634498.mru_1170"/>
<dbReference type="PANTHER" id="PTHR37291">
    <property type="entry name" value="5-METHYLCYTOSINE-SPECIFIC RESTRICTION ENZYME B"/>
    <property type="match status" value="1"/>
</dbReference>
<evidence type="ECO:0000313" key="2">
    <source>
        <dbReference type="EMBL" id="ADC47020.1"/>
    </source>
</evidence>
<dbReference type="InterPro" id="IPR003593">
    <property type="entry name" value="AAA+_ATPase"/>
</dbReference>
<dbReference type="InterPro" id="IPR052934">
    <property type="entry name" value="Methyl-DNA_Rec/Restrict_Enz"/>
</dbReference>
<dbReference type="Pfam" id="PF12102">
    <property type="entry name" value="MrcB_N"/>
    <property type="match status" value="1"/>
</dbReference>